<sequence length="412" mass="45713">MSVKRPTMSLGTVLVVGGCGFLGWHIVDQLLNFPSETDPSVALPKPQGDARFEYPLLKDRYPRNIAKVAVVDLRTSKNRLPGAEYHEGDITSVESMLTVFRAVKPDVVIHTATPSVLDASKEMLHKVNVNGTKTLVEVAGGEHGDWGGKCKAFVYTSSSSVVHDTQSNLINATEEWPLIRGERQLEYYSETKADAEELVLKYNRASPSSMLTCALRPAGIYGEKDTTFTYKILEHSAKASPTVLRMQLGENNNLFDFTYVGNIAYSHMLAAFRLLATKERLESGQGELLDIERVDGEAFNITNDSPVYFWDMTRAAWALTDKVVEPEQVYELPESILGPVGGIAETVLGLFGKTPRLTRRTVRYSCMTRYYSADKAKVRLGYYPIIPVDEGLARAVGYVVESNRLEAQKKGL</sequence>
<evidence type="ECO:0000256" key="6">
    <source>
        <dbReference type="ARBA" id="ARBA00023002"/>
    </source>
</evidence>
<dbReference type="InterPro" id="IPR002225">
    <property type="entry name" value="3Beta_OHSteriod_DH/Estase"/>
</dbReference>
<protein>
    <recommendedName>
        <fullName evidence="12">Sterol-4-alpha-carboxylate 3-dehydrogenase ERG26, decarboxylating</fullName>
    </recommendedName>
    <alternativeName>
        <fullName evidence="15 16">C-3 Sterol dehydrogenase ERG26</fullName>
    </alternativeName>
    <alternativeName>
        <fullName evidence="13 14">C-4 decarboxylase ERG26</fullName>
    </alternativeName>
    <alternativeName>
        <fullName evidence="11">Sterol-4-alpha-carboxylate 3-dehydrogenase erg26, decarboxylating</fullName>
    </alternativeName>
</protein>
<keyword evidence="3" id="KW-0444">Lipid biosynthesis</keyword>
<evidence type="ECO:0000256" key="3">
    <source>
        <dbReference type="ARBA" id="ARBA00022516"/>
    </source>
</evidence>
<evidence type="ECO:0000256" key="2">
    <source>
        <dbReference type="ARBA" id="ARBA00009219"/>
    </source>
</evidence>
<dbReference type="Proteomes" id="UP000184383">
    <property type="component" value="Unassembled WGS sequence"/>
</dbReference>
<dbReference type="EMBL" id="KV878216">
    <property type="protein sequence ID" value="OJJ31502.1"/>
    <property type="molecule type" value="Genomic_DNA"/>
</dbReference>
<dbReference type="RefSeq" id="XP_040685179.1">
    <property type="nucleotide sequence ID" value="XM_040828855.1"/>
</dbReference>
<dbReference type="GO" id="GO:0005789">
    <property type="term" value="C:endoplasmic reticulum membrane"/>
    <property type="evidence" value="ECO:0007669"/>
    <property type="project" value="UniProtKB-SubCell"/>
</dbReference>
<keyword evidence="5" id="KW-0752">Steroid biosynthesis</keyword>
<dbReference type="PANTHER" id="PTHR43245">
    <property type="entry name" value="BIFUNCTIONAL POLYMYXIN RESISTANCE PROTEIN ARNA"/>
    <property type="match status" value="1"/>
</dbReference>
<dbReference type="InterPro" id="IPR050177">
    <property type="entry name" value="Lipid_A_modif_metabolic_enz"/>
</dbReference>
<comment type="subunit">
    <text evidence="10">Heterotetramer of ERG25, ERG26, ERG27 and ERG28. ERG28 acts as a scaffold to tether ERG27 and other 4,4-demethylation-related enzymes, forming a demethylation enzyme complex, in the endoplasmic reticulum.</text>
</comment>
<proteinExistence type="inferred from homology"/>
<evidence type="ECO:0000256" key="7">
    <source>
        <dbReference type="ARBA" id="ARBA00023027"/>
    </source>
</evidence>
<evidence type="ECO:0000256" key="1">
    <source>
        <dbReference type="ARBA" id="ARBA00004406"/>
    </source>
</evidence>
<dbReference type="STRING" id="1073089.A0A1L9R9A6"/>
<evidence type="ECO:0000256" key="15">
    <source>
        <dbReference type="ARBA" id="ARBA00081452"/>
    </source>
</evidence>
<comment type="similarity">
    <text evidence="2">Belongs to the 3-beta-HSD family.</text>
</comment>
<dbReference type="VEuPathDB" id="FungiDB:ASPWEDRAFT_118883"/>
<evidence type="ECO:0000256" key="14">
    <source>
        <dbReference type="ARBA" id="ARBA00081397"/>
    </source>
</evidence>
<dbReference type="GeneID" id="63744703"/>
<name>A0A1L9R9A6_ASPWE</name>
<evidence type="ECO:0000256" key="5">
    <source>
        <dbReference type="ARBA" id="ARBA00022955"/>
    </source>
</evidence>
<dbReference type="AlphaFoldDB" id="A0A1L9R9A6"/>
<evidence type="ECO:0000313" key="19">
    <source>
        <dbReference type="Proteomes" id="UP000184383"/>
    </source>
</evidence>
<evidence type="ECO:0000256" key="8">
    <source>
        <dbReference type="ARBA" id="ARBA00023098"/>
    </source>
</evidence>
<organism evidence="18 19">
    <name type="scientific">Aspergillus wentii DTO 134E9</name>
    <dbReference type="NCBI Taxonomy" id="1073089"/>
    <lineage>
        <taxon>Eukaryota</taxon>
        <taxon>Fungi</taxon>
        <taxon>Dikarya</taxon>
        <taxon>Ascomycota</taxon>
        <taxon>Pezizomycotina</taxon>
        <taxon>Eurotiomycetes</taxon>
        <taxon>Eurotiomycetidae</taxon>
        <taxon>Eurotiales</taxon>
        <taxon>Aspergillaceae</taxon>
        <taxon>Aspergillus</taxon>
        <taxon>Aspergillus subgen. Cremei</taxon>
    </lineage>
</organism>
<evidence type="ECO:0000256" key="4">
    <source>
        <dbReference type="ARBA" id="ARBA00022824"/>
    </source>
</evidence>
<evidence type="ECO:0000259" key="17">
    <source>
        <dbReference type="Pfam" id="PF01073"/>
    </source>
</evidence>
<reference evidence="19" key="1">
    <citation type="journal article" date="2017" name="Genome Biol.">
        <title>Comparative genomics reveals high biological diversity and specific adaptations in the industrially and medically important fungal genus Aspergillus.</title>
        <authorList>
            <person name="de Vries R.P."/>
            <person name="Riley R."/>
            <person name="Wiebenga A."/>
            <person name="Aguilar-Osorio G."/>
            <person name="Amillis S."/>
            <person name="Uchima C.A."/>
            <person name="Anderluh G."/>
            <person name="Asadollahi M."/>
            <person name="Askin M."/>
            <person name="Barry K."/>
            <person name="Battaglia E."/>
            <person name="Bayram O."/>
            <person name="Benocci T."/>
            <person name="Braus-Stromeyer S.A."/>
            <person name="Caldana C."/>
            <person name="Canovas D."/>
            <person name="Cerqueira G.C."/>
            <person name="Chen F."/>
            <person name="Chen W."/>
            <person name="Choi C."/>
            <person name="Clum A."/>
            <person name="Dos Santos R.A."/>
            <person name="Damasio A.R."/>
            <person name="Diallinas G."/>
            <person name="Emri T."/>
            <person name="Fekete E."/>
            <person name="Flipphi M."/>
            <person name="Freyberg S."/>
            <person name="Gallo A."/>
            <person name="Gournas C."/>
            <person name="Habgood R."/>
            <person name="Hainaut M."/>
            <person name="Harispe M.L."/>
            <person name="Henrissat B."/>
            <person name="Hilden K.S."/>
            <person name="Hope R."/>
            <person name="Hossain A."/>
            <person name="Karabika E."/>
            <person name="Karaffa L."/>
            <person name="Karanyi Z."/>
            <person name="Krasevec N."/>
            <person name="Kuo A."/>
            <person name="Kusch H."/>
            <person name="LaButti K."/>
            <person name="Lagendijk E.L."/>
            <person name="Lapidus A."/>
            <person name="Levasseur A."/>
            <person name="Lindquist E."/>
            <person name="Lipzen A."/>
            <person name="Logrieco A.F."/>
            <person name="MacCabe A."/>
            <person name="Maekelae M.R."/>
            <person name="Malavazi I."/>
            <person name="Melin P."/>
            <person name="Meyer V."/>
            <person name="Mielnichuk N."/>
            <person name="Miskei M."/>
            <person name="Molnar A.P."/>
            <person name="Mule G."/>
            <person name="Ngan C.Y."/>
            <person name="Orejas M."/>
            <person name="Orosz E."/>
            <person name="Ouedraogo J.P."/>
            <person name="Overkamp K.M."/>
            <person name="Park H.-S."/>
            <person name="Perrone G."/>
            <person name="Piumi F."/>
            <person name="Punt P.J."/>
            <person name="Ram A.F."/>
            <person name="Ramon A."/>
            <person name="Rauscher S."/>
            <person name="Record E."/>
            <person name="Riano-Pachon D.M."/>
            <person name="Robert V."/>
            <person name="Roehrig J."/>
            <person name="Ruller R."/>
            <person name="Salamov A."/>
            <person name="Salih N.S."/>
            <person name="Samson R.A."/>
            <person name="Sandor E."/>
            <person name="Sanguinetti M."/>
            <person name="Schuetze T."/>
            <person name="Sepcic K."/>
            <person name="Shelest E."/>
            <person name="Sherlock G."/>
            <person name="Sophianopoulou V."/>
            <person name="Squina F.M."/>
            <person name="Sun H."/>
            <person name="Susca A."/>
            <person name="Todd R.B."/>
            <person name="Tsang A."/>
            <person name="Unkles S.E."/>
            <person name="van de Wiele N."/>
            <person name="van Rossen-Uffink D."/>
            <person name="Oliveira J.V."/>
            <person name="Vesth T.C."/>
            <person name="Visser J."/>
            <person name="Yu J.-H."/>
            <person name="Zhou M."/>
            <person name="Andersen M.R."/>
            <person name="Archer D.B."/>
            <person name="Baker S.E."/>
            <person name="Benoit I."/>
            <person name="Brakhage A.A."/>
            <person name="Braus G.H."/>
            <person name="Fischer R."/>
            <person name="Frisvad J.C."/>
            <person name="Goldman G.H."/>
            <person name="Houbraken J."/>
            <person name="Oakley B."/>
            <person name="Pocsi I."/>
            <person name="Scazzocchio C."/>
            <person name="Seiboth B."/>
            <person name="vanKuyk P.A."/>
            <person name="Wortman J."/>
            <person name="Dyer P.S."/>
            <person name="Grigoriev I.V."/>
        </authorList>
    </citation>
    <scope>NUCLEOTIDE SEQUENCE [LARGE SCALE GENOMIC DNA]</scope>
    <source>
        <strain evidence="19">DTO 134E9</strain>
    </source>
</reference>
<gene>
    <name evidence="18" type="ORF">ASPWEDRAFT_118883</name>
</gene>
<evidence type="ECO:0000256" key="12">
    <source>
        <dbReference type="ARBA" id="ARBA00067985"/>
    </source>
</evidence>
<evidence type="ECO:0000256" key="11">
    <source>
        <dbReference type="ARBA" id="ARBA00067470"/>
    </source>
</evidence>
<dbReference type="Gene3D" id="3.40.50.720">
    <property type="entry name" value="NAD(P)-binding Rossmann-like Domain"/>
    <property type="match status" value="1"/>
</dbReference>
<feature type="domain" description="3-beta hydroxysteroid dehydrogenase/isomerase" evidence="17">
    <location>
        <begin position="14"/>
        <end position="317"/>
    </location>
</feature>
<keyword evidence="19" id="KW-1185">Reference proteome</keyword>
<comment type="subcellular location">
    <subcellularLocation>
        <location evidence="1">Endoplasmic reticulum membrane</location>
        <topology evidence="1">Peripheral membrane protein</topology>
    </subcellularLocation>
</comment>
<evidence type="ECO:0000256" key="10">
    <source>
        <dbReference type="ARBA" id="ARBA00046995"/>
    </source>
</evidence>
<keyword evidence="4" id="KW-0256">Endoplasmic reticulum</keyword>
<accession>A0A1L9R9A6</accession>
<keyword evidence="6" id="KW-0560">Oxidoreductase</keyword>
<dbReference type="InterPro" id="IPR036291">
    <property type="entry name" value="NAD(P)-bd_dom_sf"/>
</dbReference>
<dbReference type="OrthoDB" id="10058185at2759"/>
<keyword evidence="8" id="KW-0443">Lipid metabolism</keyword>
<evidence type="ECO:0000313" key="18">
    <source>
        <dbReference type="EMBL" id="OJJ31502.1"/>
    </source>
</evidence>
<keyword evidence="9" id="KW-0472">Membrane</keyword>
<dbReference type="FunFam" id="3.40.50.720:FF:000346">
    <property type="entry name" value="C-3 sterol dehydrogenase/C-4 decarboxylase"/>
    <property type="match status" value="1"/>
</dbReference>
<dbReference type="SUPFAM" id="SSF51735">
    <property type="entry name" value="NAD(P)-binding Rossmann-fold domains"/>
    <property type="match status" value="1"/>
</dbReference>
<dbReference type="PANTHER" id="PTHR43245:SF51">
    <property type="entry name" value="SHORT CHAIN DEHYDROGENASE_REDUCTASE FAMILY 42E, MEMBER 2"/>
    <property type="match status" value="1"/>
</dbReference>
<evidence type="ECO:0000256" key="13">
    <source>
        <dbReference type="ARBA" id="ARBA00081267"/>
    </source>
</evidence>
<dbReference type="Pfam" id="PF01073">
    <property type="entry name" value="3Beta_HSD"/>
    <property type="match status" value="1"/>
</dbReference>
<dbReference type="GO" id="GO:0006696">
    <property type="term" value="P:ergosterol biosynthetic process"/>
    <property type="evidence" value="ECO:0007669"/>
    <property type="project" value="UniProtKB-ARBA"/>
</dbReference>
<evidence type="ECO:0000256" key="16">
    <source>
        <dbReference type="ARBA" id="ARBA00082106"/>
    </source>
</evidence>
<keyword evidence="7" id="KW-0520">NAD</keyword>
<evidence type="ECO:0000256" key="9">
    <source>
        <dbReference type="ARBA" id="ARBA00023136"/>
    </source>
</evidence>
<dbReference type="PROSITE" id="PS51257">
    <property type="entry name" value="PROKAR_LIPOPROTEIN"/>
    <property type="match status" value="1"/>
</dbReference>
<dbReference type="GO" id="GO:0000252">
    <property type="term" value="F:3-beta-hydroxysteroid dehydrogenase [NAD(P)+]/C4-decarboxylase activity"/>
    <property type="evidence" value="ECO:0007669"/>
    <property type="project" value="UniProtKB-ARBA"/>
</dbReference>